<reference evidence="1 2" key="1">
    <citation type="submission" date="2020-07" db="EMBL/GenBank/DDBJ databases">
        <title>Comparative genomics of pyrophilous fungi reveals a link between fire events and developmental genes.</title>
        <authorList>
            <consortium name="DOE Joint Genome Institute"/>
            <person name="Steindorff A.S."/>
            <person name="Carver A."/>
            <person name="Calhoun S."/>
            <person name="Stillman K."/>
            <person name="Liu H."/>
            <person name="Lipzen A."/>
            <person name="Pangilinan J."/>
            <person name="Labutti K."/>
            <person name="Bruns T.D."/>
            <person name="Grigoriev I.V."/>
        </authorList>
    </citation>
    <scope>NUCLEOTIDE SEQUENCE [LARGE SCALE GENOMIC DNA]</scope>
    <source>
        <strain evidence="1 2">CBS 144469</strain>
    </source>
</reference>
<evidence type="ECO:0000313" key="1">
    <source>
        <dbReference type="EMBL" id="KAF6765290.1"/>
    </source>
</evidence>
<name>A0A8H6ME68_9AGAR</name>
<sequence>MHANRKSTSGVRRYPTTRMSPLESFLLRMEDREAASILHHFETADLFVIGKLNSRLRSWLDWYCRSAWNMPKFAALYVKHPLALLSMMDEKTALIYGEAVFRFFLQCPSRDCPLDICTTLARFYQLQRFLQTQGYDLVTRYPRVSPTRRAWMQVSMNERVGNIIYQAGATQDSWSSSADQSWSSEEHLGYKFKFTRPSSSGGPRTINLHLIRHFDMLHERRQMRGTVRQQRVQKKASFSLSGTVALFTKDLHETTQLIERIKMQRLAPGFGGDNSCWVISRLREDPWAQSPPYKGPSFEVLDWRMLHDEEGTYLVIVQDIPMRCEYPPWSMLESGIKHASEGTHSRISDEYFRPSPLLISGQCLPRGLIRELEERRYKGGRHELSWILRAMQTIYWQSVPKFVEHPPGHALLPGAVKASA</sequence>
<keyword evidence="2" id="KW-1185">Reference proteome</keyword>
<dbReference type="EMBL" id="JACGCI010000003">
    <property type="protein sequence ID" value="KAF6765290.1"/>
    <property type="molecule type" value="Genomic_DNA"/>
</dbReference>
<protein>
    <submittedName>
        <fullName evidence="1">Uncharacterized protein</fullName>
    </submittedName>
</protein>
<gene>
    <name evidence="1" type="ORF">DFP72DRAFT_840187</name>
</gene>
<organism evidence="1 2">
    <name type="scientific">Ephemerocybe angulata</name>
    <dbReference type="NCBI Taxonomy" id="980116"/>
    <lineage>
        <taxon>Eukaryota</taxon>
        <taxon>Fungi</taxon>
        <taxon>Dikarya</taxon>
        <taxon>Basidiomycota</taxon>
        <taxon>Agaricomycotina</taxon>
        <taxon>Agaricomycetes</taxon>
        <taxon>Agaricomycetidae</taxon>
        <taxon>Agaricales</taxon>
        <taxon>Agaricineae</taxon>
        <taxon>Psathyrellaceae</taxon>
        <taxon>Ephemerocybe</taxon>
    </lineage>
</organism>
<dbReference type="Proteomes" id="UP000521943">
    <property type="component" value="Unassembled WGS sequence"/>
</dbReference>
<accession>A0A8H6ME68</accession>
<evidence type="ECO:0000313" key="2">
    <source>
        <dbReference type="Proteomes" id="UP000521943"/>
    </source>
</evidence>
<proteinExistence type="predicted"/>
<comment type="caution">
    <text evidence="1">The sequence shown here is derived from an EMBL/GenBank/DDBJ whole genome shotgun (WGS) entry which is preliminary data.</text>
</comment>
<dbReference type="AlphaFoldDB" id="A0A8H6ME68"/>